<dbReference type="SUPFAM" id="SSF53649">
    <property type="entry name" value="Alkaline phosphatase-like"/>
    <property type="match status" value="1"/>
</dbReference>
<accession>A0A386HR69</accession>
<evidence type="ECO:0000313" key="2">
    <source>
        <dbReference type="Proteomes" id="UP000266118"/>
    </source>
</evidence>
<organism evidence="1 2">
    <name type="scientific">Arachidicoccus soli</name>
    <dbReference type="NCBI Taxonomy" id="2341117"/>
    <lineage>
        <taxon>Bacteria</taxon>
        <taxon>Pseudomonadati</taxon>
        <taxon>Bacteroidota</taxon>
        <taxon>Chitinophagia</taxon>
        <taxon>Chitinophagales</taxon>
        <taxon>Chitinophagaceae</taxon>
        <taxon>Arachidicoccus</taxon>
    </lineage>
</organism>
<proteinExistence type="predicted"/>
<name>A0A386HR69_9BACT</name>
<keyword evidence="2" id="KW-1185">Reference proteome</keyword>
<protein>
    <submittedName>
        <fullName evidence="1">Uncharacterized protein</fullName>
    </submittedName>
</protein>
<dbReference type="InterPro" id="IPR017850">
    <property type="entry name" value="Alkaline_phosphatase_core_sf"/>
</dbReference>
<dbReference type="KEGG" id="ark:D6B99_09330"/>
<gene>
    <name evidence="1" type="ORF">D6B99_09330</name>
</gene>
<evidence type="ECO:0000313" key="1">
    <source>
        <dbReference type="EMBL" id="AYD47774.1"/>
    </source>
</evidence>
<sequence>MGYVDVMPTLLKIAGVKDTPKNPFDGINVLALLQG</sequence>
<dbReference type="Proteomes" id="UP000266118">
    <property type="component" value="Chromosome"/>
</dbReference>
<reference evidence="1 2" key="1">
    <citation type="submission" date="2018-09" db="EMBL/GenBank/DDBJ databases">
        <title>Arachidicoccus sp. nov., a bacterium isolated from soil.</title>
        <authorList>
            <person name="Weon H.-Y."/>
            <person name="Kwon S.-W."/>
            <person name="Lee S.A."/>
        </authorList>
    </citation>
    <scope>NUCLEOTIDE SEQUENCE [LARGE SCALE GENOMIC DNA]</scope>
    <source>
        <strain evidence="1 2">KIS59-12</strain>
    </source>
</reference>
<dbReference type="AlphaFoldDB" id="A0A386HR69"/>
<dbReference type="EMBL" id="CP032489">
    <property type="protein sequence ID" value="AYD47774.1"/>
    <property type="molecule type" value="Genomic_DNA"/>
</dbReference>
<dbReference type="Gene3D" id="3.40.720.10">
    <property type="entry name" value="Alkaline Phosphatase, subunit A"/>
    <property type="match status" value="1"/>
</dbReference>